<keyword evidence="6" id="KW-1185">Reference proteome</keyword>
<dbReference type="InterPro" id="IPR036291">
    <property type="entry name" value="NAD(P)-bd_dom_sf"/>
</dbReference>
<dbReference type="InterPro" id="IPR000873">
    <property type="entry name" value="AMP-dep_synth/lig_dom"/>
</dbReference>
<comment type="caution">
    <text evidence="5">The sequence shown here is derived from an EMBL/GenBank/DDBJ whole genome shotgun (WGS) entry which is preliminary data.</text>
</comment>
<dbReference type="Proteomes" id="UP001303647">
    <property type="component" value="Unassembled WGS sequence"/>
</dbReference>
<keyword evidence="1" id="KW-0596">Phosphopantetheine</keyword>
<feature type="domain" description="Thioester reductase (TE)" evidence="4">
    <location>
        <begin position="550"/>
        <end position="641"/>
    </location>
</feature>
<dbReference type="PROSITE" id="PS00455">
    <property type="entry name" value="AMP_BINDING"/>
    <property type="match status" value="1"/>
</dbReference>
<dbReference type="Gene3D" id="3.40.50.12780">
    <property type="entry name" value="N-terminal domain of ligase-like"/>
    <property type="match status" value="1"/>
</dbReference>
<evidence type="ECO:0000256" key="2">
    <source>
        <dbReference type="ARBA" id="ARBA00022553"/>
    </source>
</evidence>
<gene>
    <name evidence="5" type="ORF">C7999DRAFT_33374</name>
</gene>
<evidence type="ECO:0000313" key="6">
    <source>
        <dbReference type="Proteomes" id="UP001303647"/>
    </source>
</evidence>
<dbReference type="Gene3D" id="3.40.50.720">
    <property type="entry name" value="NAD(P)-binding Rossmann-like Domain"/>
    <property type="match status" value="2"/>
</dbReference>
<accession>A0AAN7CQ60</accession>
<dbReference type="Pfam" id="PF23562">
    <property type="entry name" value="AMP-binding_C_3"/>
    <property type="match status" value="1"/>
</dbReference>
<dbReference type="SUPFAM" id="SSF51735">
    <property type="entry name" value="NAD(P)-binding Rossmann-fold domains"/>
    <property type="match status" value="1"/>
</dbReference>
<feature type="domain" description="Thioester reductase (TE)" evidence="4">
    <location>
        <begin position="674"/>
        <end position="711"/>
    </location>
</feature>
<dbReference type="InterPro" id="IPR013120">
    <property type="entry name" value="FAR_NAD-bd"/>
</dbReference>
<dbReference type="EMBL" id="MU857679">
    <property type="protein sequence ID" value="KAK4246240.1"/>
    <property type="molecule type" value="Genomic_DNA"/>
</dbReference>
<dbReference type="InterPro" id="IPR020845">
    <property type="entry name" value="AMP-binding_CS"/>
</dbReference>
<dbReference type="InterPro" id="IPR051414">
    <property type="entry name" value="Adenylate-forming_Reductase"/>
</dbReference>
<name>A0AAN7CQ60_9PEZI</name>
<evidence type="ECO:0000313" key="5">
    <source>
        <dbReference type="EMBL" id="KAK4246240.1"/>
    </source>
</evidence>
<feature type="domain" description="AMP-dependent synthetase/ligase" evidence="3">
    <location>
        <begin position="41"/>
        <end position="335"/>
    </location>
</feature>
<organism evidence="5 6">
    <name type="scientific">Corynascus novoguineensis</name>
    <dbReference type="NCBI Taxonomy" id="1126955"/>
    <lineage>
        <taxon>Eukaryota</taxon>
        <taxon>Fungi</taxon>
        <taxon>Dikarya</taxon>
        <taxon>Ascomycota</taxon>
        <taxon>Pezizomycotina</taxon>
        <taxon>Sordariomycetes</taxon>
        <taxon>Sordariomycetidae</taxon>
        <taxon>Sordariales</taxon>
        <taxon>Chaetomiaceae</taxon>
        <taxon>Corynascus</taxon>
    </lineage>
</organism>
<dbReference type="Pfam" id="PF00501">
    <property type="entry name" value="AMP-binding"/>
    <property type="match status" value="1"/>
</dbReference>
<reference evidence="5" key="1">
    <citation type="journal article" date="2023" name="Mol. Phylogenet. Evol.">
        <title>Genome-scale phylogeny and comparative genomics of the fungal order Sordariales.</title>
        <authorList>
            <person name="Hensen N."/>
            <person name="Bonometti L."/>
            <person name="Westerberg I."/>
            <person name="Brannstrom I.O."/>
            <person name="Guillou S."/>
            <person name="Cros-Aarteil S."/>
            <person name="Calhoun S."/>
            <person name="Haridas S."/>
            <person name="Kuo A."/>
            <person name="Mondo S."/>
            <person name="Pangilinan J."/>
            <person name="Riley R."/>
            <person name="LaButti K."/>
            <person name="Andreopoulos B."/>
            <person name="Lipzen A."/>
            <person name="Chen C."/>
            <person name="Yan M."/>
            <person name="Daum C."/>
            <person name="Ng V."/>
            <person name="Clum A."/>
            <person name="Steindorff A."/>
            <person name="Ohm R.A."/>
            <person name="Martin F."/>
            <person name="Silar P."/>
            <person name="Natvig D.O."/>
            <person name="Lalanne C."/>
            <person name="Gautier V."/>
            <person name="Ament-Velasquez S.L."/>
            <person name="Kruys A."/>
            <person name="Hutchinson M.I."/>
            <person name="Powell A.J."/>
            <person name="Barry K."/>
            <person name="Miller A.N."/>
            <person name="Grigoriev I.V."/>
            <person name="Debuchy R."/>
            <person name="Gladieux P."/>
            <person name="Hiltunen Thoren M."/>
            <person name="Johannesson H."/>
        </authorList>
    </citation>
    <scope>NUCLEOTIDE SEQUENCE</scope>
    <source>
        <strain evidence="5">CBS 359.72</strain>
    </source>
</reference>
<reference evidence="5" key="2">
    <citation type="submission" date="2023-05" db="EMBL/GenBank/DDBJ databases">
        <authorList>
            <consortium name="Lawrence Berkeley National Laboratory"/>
            <person name="Steindorff A."/>
            <person name="Hensen N."/>
            <person name="Bonometti L."/>
            <person name="Westerberg I."/>
            <person name="Brannstrom I.O."/>
            <person name="Guillou S."/>
            <person name="Cros-Aarteil S."/>
            <person name="Calhoun S."/>
            <person name="Haridas S."/>
            <person name="Kuo A."/>
            <person name="Mondo S."/>
            <person name="Pangilinan J."/>
            <person name="Riley R."/>
            <person name="Labutti K."/>
            <person name="Andreopoulos B."/>
            <person name="Lipzen A."/>
            <person name="Chen C."/>
            <person name="Yanf M."/>
            <person name="Daum C."/>
            <person name="Ng V."/>
            <person name="Clum A."/>
            <person name="Ohm R."/>
            <person name="Martin F."/>
            <person name="Silar P."/>
            <person name="Natvig D."/>
            <person name="Lalanne C."/>
            <person name="Gautier V."/>
            <person name="Ament-Velasquez S.L."/>
            <person name="Kruys A."/>
            <person name="Hutchinson M.I."/>
            <person name="Powell A.J."/>
            <person name="Barry K."/>
            <person name="Miller A.N."/>
            <person name="Grigoriev I.V."/>
            <person name="Debuchy R."/>
            <person name="Gladieux P."/>
            <person name="Thoren M.H."/>
            <person name="Johannesson H."/>
        </authorList>
    </citation>
    <scope>NUCLEOTIDE SEQUENCE</scope>
    <source>
        <strain evidence="5">CBS 359.72</strain>
    </source>
</reference>
<dbReference type="PANTHER" id="PTHR43439">
    <property type="entry name" value="PHENYLACETATE-COENZYME A LIGASE"/>
    <property type="match status" value="1"/>
</dbReference>
<proteinExistence type="predicted"/>
<evidence type="ECO:0000256" key="1">
    <source>
        <dbReference type="ARBA" id="ARBA00022450"/>
    </source>
</evidence>
<protein>
    <submittedName>
        <fullName evidence="5">Nrps-like enzyme protein</fullName>
    </submittedName>
</protein>
<keyword evidence="2" id="KW-0597">Phosphoprotein</keyword>
<dbReference type="PANTHER" id="PTHR43439:SF2">
    <property type="entry name" value="ENZYME, PUTATIVE (JCVI)-RELATED"/>
    <property type="match status" value="1"/>
</dbReference>
<dbReference type="AlphaFoldDB" id="A0AAN7CQ60"/>
<dbReference type="SUPFAM" id="SSF56801">
    <property type="entry name" value="Acetyl-CoA synthetase-like"/>
    <property type="match status" value="1"/>
</dbReference>
<evidence type="ECO:0000259" key="3">
    <source>
        <dbReference type="Pfam" id="PF00501"/>
    </source>
</evidence>
<evidence type="ECO:0000259" key="4">
    <source>
        <dbReference type="Pfam" id="PF07993"/>
    </source>
</evidence>
<sequence length="711" mass="77298">MSQKTRRQDEPLPHVVDRLAQKLPDSVYGEWPVLPTSYDAGFYAVTYAQLANVVNGIAWWLVDELGSSGETGQVLAYIGPNDVRLTALILAAVKTGHFVFFTSPRNSPVVHQALFDRLSCTILITPDPVPTPSVPVLEAVQPRHLTIPRVDELLDKMYTEYHYAKSFVEARWDPLFIIHTSGSTGIPKPLTWTHESVARHHRRSALAAPDGFTSLNSAYLGKRVLNTLPPFHGHGLAQYMLYGIPFGSIVTSPAPATVANAHGVVEALKQSPADVALLVPSIVAELAQSPELLDYYAEHLERIVYIGGDLPQALGDRVAASVPLSYQYGTSEIGIPNQLLPADLAPSGWHYTCFYPQSGFVFGGATGGACELVVRRDETLADVQLMFGISELKHLEIEYRSRDLFTPYPTVPDAWCWQARADDIIVFLNGEKTNPISMEQYIVAHAPELSGALVLGAQRFQAALLIEPARVDRPLTTAEQAALIERVWPIVEGANHAAPTHARVEKTLILVTTPDCPLIRTPKGTIQRTASVAQYAANIERLYLNADIILTGSTGALGTLLLHALVNRPGVGHIFCLNRSPDGGRAAQANRFAAAGFATDVLGNADRISFLQADLSRPTLGLSDAVYASLCAYAGLVIHNAWPQNMRVVFVSSVAAVGRRLLDAGPVHFVIFEEPSTRYPNGYLQSKFVAELMCDSAARHLGLPVSVLRVG</sequence>
<dbReference type="Pfam" id="PF07993">
    <property type="entry name" value="NAD_binding_4"/>
    <property type="match status" value="2"/>
</dbReference>
<dbReference type="InterPro" id="IPR042099">
    <property type="entry name" value="ANL_N_sf"/>
</dbReference>